<keyword evidence="5" id="KW-0734">Signal transduction inhibitor</keyword>
<feature type="compositionally biased region" description="Acidic residues" evidence="9">
    <location>
        <begin position="1655"/>
        <end position="1665"/>
    </location>
</feature>
<gene>
    <name evidence="11" type="ORF">GEV33_013404</name>
</gene>
<evidence type="ECO:0000313" key="11">
    <source>
        <dbReference type="EMBL" id="KAH0809384.1"/>
    </source>
</evidence>
<evidence type="ECO:0000256" key="8">
    <source>
        <dbReference type="ARBA" id="ARBA00023136"/>
    </source>
</evidence>
<feature type="compositionally biased region" description="Polar residues" evidence="9">
    <location>
        <begin position="1289"/>
        <end position="1303"/>
    </location>
</feature>
<feature type="compositionally biased region" description="Basic and acidic residues" evidence="9">
    <location>
        <begin position="1640"/>
        <end position="1654"/>
    </location>
</feature>
<reference evidence="11" key="2">
    <citation type="submission" date="2021-08" db="EMBL/GenBank/DDBJ databases">
        <authorList>
            <person name="Eriksson T."/>
        </authorList>
    </citation>
    <scope>NUCLEOTIDE SEQUENCE</scope>
    <source>
        <strain evidence="11">Stoneville</strain>
        <tissue evidence="11">Whole head</tissue>
    </source>
</reference>
<keyword evidence="8" id="KW-0472">Membrane</keyword>
<accession>A0A8J6H6Z0</accession>
<dbReference type="Proteomes" id="UP000719412">
    <property type="component" value="Unassembled WGS sequence"/>
</dbReference>
<dbReference type="CDD" id="cd14361">
    <property type="entry name" value="UBA_HYPK"/>
    <property type="match status" value="1"/>
</dbReference>
<dbReference type="Pfam" id="PF19026">
    <property type="entry name" value="UBA_HYPK"/>
    <property type="match status" value="1"/>
</dbReference>
<feature type="region of interest" description="Disordered" evidence="9">
    <location>
        <begin position="92"/>
        <end position="127"/>
    </location>
</feature>
<feature type="region of interest" description="Disordered" evidence="9">
    <location>
        <begin position="1684"/>
        <end position="1712"/>
    </location>
</feature>
<dbReference type="InterPro" id="IPR043445">
    <property type="entry name" value="TMEPAI/LRAD4"/>
</dbReference>
<proteinExistence type="inferred from homology"/>
<feature type="compositionally biased region" description="Low complexity" evidence="9">
    <location>
        <begin position="1185"/>
        <end position="1202"/>
    </location>
</feature>
<feature type="compositionally biased region" description="Basic residues" evidence="9">
    <location>
        <begin position="1557"/>
        <end position="1639"/>
    </location>
</feature>
<dbReference type="GO" id="GO:0009968">
    <property type="term" value="P:negative regulation of signal transduction"/>
    <property type="evidence" value="ECO:0007669"/>
    <property type="project" value="UniProtKB-KW"/>
</dbReference>
<feature type="compositionally biased region" description="Basic and acidic residues" evidence="9">
    <location>
        <begin position="104"/>
        <end position="113"/>
    </location>
</feature>
<dbReference type="EMBL" id="JABDTM020028174">
    <property type="protein sequence ID" value="KAH0809384.1"/>
    <property type="molecule type" value="Genomic_DNA"/>
</dbReference>
<dbReference type="GO" id="GO:0031901">
    <property type="term" value="C:early endosome membrane"/>
    <property type="evidence" value="ECO:0007669"/>
    <property type="project" value="UniProtKB-SubCell"/>
</dbReference>
<feature type="compositionally biased region" description="Low complexity" evidence="9">
    <location>
        <begin position="1223"/>
        <end position="1233"/>
    </location>
</feature>
<dbReference type="GO" id="GO:0000139">
    <property type="term" value="C:Golgi membrane"/>
    <property type="evidence" value="ECO:0007669"/>
    <property type="project" value="TreeGrafter"/>
</dbReference>
<comment type="similarity">
    <text evidence="3">Belongs to the PMEPA1 family.</text>
</comment>
<evidence type="ECO:0000256" key="3">
    <source>
        <dbReference type="ARBA" id="ARBA00009908"/>
    </source>
</evidence>
<keyword evidence="6" id="KW-0967">Endosome</keyword>
<keyword evidence="7" id="KW-1133">Transmembrane helix</keyword>
<comment type="caution">
    <text evidence="11">The sequence shown here is derived from an EMBL/GenBank/DDBJ whole genome shotgun (WGS) entry which is preliminary data.</text>
</comment>
<comment type="subcellular location">
    <subcellularLocation>
        <location evidence="1">Early endosome membrane</location>
    </subcellularLocation>
    <subcellularLocation>
        <location evidence="2">Endosome membrane</location>
        <topology evidence="2">Single-pass membrane protein</topology>
    </subcellularLocation>
</comment>
<dbReference type="Gene3D" id="1.10.8.10">
    <property type="entry name" value="DNA helicase RuvA subunit, C-terminal domain"/>
    <property type="match status" value="1"/>
</dbReference>
<feature type="region of interest" description="Disordered" evidence="9">
    <location>
        <begin position="1255"/>
        <end position="1274"/>
    </location>
</feature>
<evidence type="ECO:0000259" key="10">
    <source>
        <dbReference type="Pfam" id="PF19026"/>
    </source>
</evidence>
<reference evidence="11" key="1">
    <citation type="journal article" date="2020" name="J Insects Food Feed">
        <title>The yellow mealworm (Tenebrio molitor) genome: a resource for the emerging insects as food and feed industry.</title>
        <authorList>
            <person name="Eriksson T."/>
            <person name="Andere A."/>
            <person name="Kelstrup H."/>
            <person name="Emery V."/>
            <person name="Picard C."/>
        </authorList>
    </citation>
    <scope>NUCLEOTIDE SEQUENCE</scope>
    <source>
        <strain evidence="11">Stoneville</strain>
        <tissue evidence="11">Whole head</tissue>
    </source>
</reference>
<feature type="compositionally biased region" description="Gly residues" evidence="9">
    <location>
        <begin position="1258"/>
        <end position="1268"/>
    </location>
</feature>
<feature type="region of interest" description="Disordered" evidence="9">
    <location>
        <begin position="1555"/>
        <end position="1672"/>
    </location>
</feature>
<feature type="region of interest" description="Disordered" evidence="9">
    <location>
        <begin position="1284"/>
        <end position="1307"/>
    </location>
</feature>
<feature type="region of interest" description="Disordered" evidence="9">
    <location>
        <begin position="1156"/>
        <end position="1249"/>
    </location>
</feature>
<sequence length="1868" mass="207489">MESIFPQLFGLGKSNEKNLCRSRFEVDEAKAKFAENKRLAHLINAKFSESSVIICACTFFGRVRSISIVGGGCGGGTCRSINNCTTSPVTCESRRRSPASSVDGLRRSIDPPSRHGGIRSTPGAGSDPARTIILRELFYIQRPLAAAERKALQQPKRKREPDELTQNLLFKECKRNQKRKRMEDVVTLFNLSVVAAVSDLGILVLVLSAIVLTVALGLITCVLSHYRPVAGEGAADGGTAADPHDAARTPTTAPYRYSNAKRSKYLPEEVDLDLESSFTLTEQQGYKQGCRAPCSKQTFRLRFRQLFETANSLFDVPESQNKYASPNSFSRPSTVAKRLVRHFRFGRSRVLTPVSPDQSGVSDVGVCRTPPLTTRHRSSAVAAPYTPFVLSRTLSLPINSTQTTPINRIDAMTSTTAGKKCRKNWARDAFLPRDKNYHSNKKKEGFERVTFGSVPSDDDDDDDFSPNPDIQMVQDNGAAWGPIAEIASSLVPSLSDPGGDGIDPATQTGDGVYVCVSKVTLTRCVWNRIIHYSRREERRMNHSLANKRPLWQRARREFLSSFPALLFFDDGGALNENISASVSVEVRRSSYQVTFRAAGNWPSRKPKENESFPSSGHLEARPSAFLIRDKVTGRAATMHRSGPYGMTAACTIQGRLITDGCDVRESWEGGARDSQLSRLSNECRPMTVIDNNKKNGGGAKLTSSLTDCFVKRAVRKCLAVMRQKLTINRKVDSEFRLPTLAQPAATPLPLNVNTVRPVSDLSSIKAHFSTYLHKYDVKFISLLPRWLQHFAFLKDLSFQFKAVRREFDASLKYVPPKKNSPLRRCPCFPWSGNPGVTPLDKTGRAYSVPVHNTSGGSANYPEGVTLSRGEVGAPDDLGSVWLQSGASSRPLPGALVGRVAGSPPALGVDTCRVDRPRRQFALASNDAINIEEVTRRGGRCPSIIRAAHVRYGSPDKRWCLCRWLGEERVGRCAVIDLRLRVWVHTLGGTLHRPLSIRALFNRLVFAGNCGAEMPTPRTELPGGVAPSNVFRRKLSRVKLCKRDEIPVFPVALSVALKPMQVAQRINGRTLGRHVLQEVSLFAVMLSVVSAGAAAGVGGMDRLRGGRAARELAATRDRQVRLHAVHTDIAINLPPNIAMPDGEEHPFTSSRLHIRDPEQESEIHQKCIRPPPNRTVLESESPPPYRSSSAGLLGSSSSSSSSSSGGGGDWSGGGSAPLVVRCHSMSSSSTTSSSKRPEAGSSGQKTDFLHRTVKIFTGGKKGTGGGGGTPTPVQTLPVVIVPTRPRRTSGEQQGAAATTRSKPSVQEVPHPCTDALLSLLDINPSNDPVQTIASREDEASARVDRTTGTSFVLQDQPRRPNWDSPVKCAETSSTSPLVYHHMFPFRALWLDVIFEFSPCVRAHFQETDAQSKGIFQAEQTLERRFFFSPGNAPNWKSISVREIFTKTIQRGAVSDYLDAEKWIIGARGQSDLLGLLDRRQGLLTLGHLLDRRTGPRKFKRVCGLLSAEDLGQGKARHMRTDEDLSNSSVKRDTPERVIDRIDPFLKSSEYIKYERKLEHRRRSRSKSRHRRRRSRSRSRGRHRHRRRRYSSSRSRSRSRSRRRHKRSRHSRSHSKSRSLSRSHRSRRSRRSRSRRRSHSHAKTEPEAEDKHAKVEEEVDDEEDDGSNENMFKNDGSFMEMFKKMQEEQLKKSQAESAAAENKVPPPAFGKRRGGKVLKTGMVQKNKSLSQEESDAQDAWTLYMKEVKRYKEACYEETVNGSSEELPEKSQKKTAKYDSGAADLEKVTDYAEEKEISTQNVAGAISAIGDRRNKEALEKQAREKELLKVSIKKEDVDLIVREMEISRTMAERTLREYHGNVVNALVALTN</sequence>
<keyword evidence="12" id="KW-1185">Reference proteome</keyword>
<dbReference type="InterPro" id="IPR038922">
    <property type="entry name" value="HYPK_UBA"/>
</dbReference>
<organism evidence="11 12">
    <name type="scientific">Tenebrio molitor</name>
    <name type="common">Yellow mealworm beetle</name>
    <dbReference type="NCBI Taxonomy" id="7067"/>
    <lineage>
        <taxon>Eukaryota</taxon>
        <taxon>Metazoa</taxon>
        <taxon>Ecdysozoa</taxon>
        <taxon>Arthropoda</taxon>
        <taxon>Hexapoda</taxon>
        <taxon>Insecta</taxon>
        <taxon>Pterygota</taxon>
        <taxon>Neoptera</taxon>
        <taxon>Endopterygota</taxon>
        <taxon>Coleoptera</taxon>
        <taxon>Polyphaga</taxon>
        <taxon>Cucujiformia</taxon>
        <taxon>Tenebrionidae</taxon>
        <taxon>Tenebrio</taxon>
    </lineage>
</organism>
<name>A0A8J6H6Z0_TENMO</name>
<feature type="compositionally biased region" description="Gly residues" evidence="9">
    <location>
        <begin position="1203"/>
        <end position="1214"/>
    </location>
</feature>
<feature type="region of interest" description="Disordered" evidence="9">
    <location>
        <begin position="1511"/>
        <end position="1530"/>
    </location>
</feature>
<feature type="domain" description="Nascent polypeptide-associated complex subunit alpha-like UBA" evidence="10">
    <location>
        <begin position="1827"/>
        <end position="1867"/>
    </location>
</feature>
<dbReference type="PANTHER" id="PTHR16514">
    <property type="entry name" value="LOW DENSITY LIPOPROTEIN RECEPTOR CLASS A DOMAIN-CONTAINING 4A"/>
    <property type="match status" value="1"/>
</dbReference>
<dbReference type="PANTHER" id="PTHR16514:SF3">
    <property type="entry name" value="LOW-DENSITY LIPOPROTEIN RECEPTOR CLASS A DOMAIN-CONTAINING PROTEIN 4-LIKE ISOFORM X1"/>
    <property type="match status" value="1"/>
</dbReference>
<evidence type="ECO:0000256" key="1">
    <source>
        <dbReference type="ARBA" id="ARBA00004146"/>
    </source>
</evidence>
<evidence type="ECO:0000256" key="5">
    <source>
        <dbReference type="ARBA" id="ARBA00022700"/>
    </source>
</evidence>
<evidence type="ECO:0000313" key="12">
    <source>
        <dbReference type="Proteomes" id="UP000719412"/>
    </source>
</evidence>
<evidence type="ECO:0000256" key="7">
    <source>
        <dbReference type="ARBA" id="ARBA00022989"/>
    </source>
</evidence>
<protein>
    <recommendedName>
        <fullName evidence="10">Nascent polypeptide-associated complex subunit alpha-like UBA domain-containing protein</fullName>
    </recommendedName>
</protein>
<keyword evidence="4" id="KW-0812">Transmembrane</keyword>
<evidence type="ECO:0000256" key="9">
    <source>
        <dbReference type="SAM" id="MobiDB-lite"/>
    </source>
</evidence>
<dbReference type="InterPro" id="IPR044034">
    <property type="entry name" value="NAC-like_UBA"/>
</dbReference>
<evidence type="ECO:0000256" key="2">
    <source>
        <dbReference type="ARBA" id="ARBA00004190"/>
    </source>
</evidence>
<evidence type="ECO:0000256" key="4">
    <source>
        <dbReference type="ARBA" id="ARBA00022692"/>
    </source>
</evidence>
<dbReference type="GO" id="GO:0070412">
    <property type="term" value="F:R-SMAD binding"/>
    <property type="evidence" value="ECO:0007669"/>
    <property type="project" value="InterPro"/>
</dbReference>
<evidence type="ECO:0000256" key="6">
    <source>
        <dbReference type="ARBA" id="ARBA00022753"/>
    </source>
</evidence>